<dbReference type="PANTHER" id="PTHR10015:SF206">
    <property type="entry name" value="HSF-TYPE DNA-BINDING DOMAIN-CONTAINING PROTEIN"/>
    <property type="match status" value="1"/>
</dbReference>
<reference evidence="5" key="2">
    <citation type="submission" date="2021-04" db="EMBL/GenBank/DDBJ databases">
        <authorList>
            <person name="Podell S."/>
        </authorList>
    </citation>
    <scope>NUCLEOTIDE SEQUENCE</scope>
    <source>
        <strain evidence="5">Hildebrandi</strain>
    </source>
</reference>
<evidence type="ECO:0000256" key="2">
    <source>
        <dbReference type="RuleBase" id="RU004020"/>
    </source>
</evidence>
<proteinExistence type="inferred from homology"/>
<feature type="region of interest" description="Disordered" evidence="3">
    <location>
        <begin position="1"/>
        <end position="59"/>
    </location>
</feature>
<feature type="domain" description="HSF-type DNA-binding" evidence="4">
    <location>
        <begin position="68"/>
        <end position="201"/>
    </location>
</feature>
<dbReference type="Pfam" id="PF00447">
    <property type="entry name" value="HSF_DNA-bind"/>
    <property type="match status" value="1"/>
</dbReference>
<name>A0A9K3LWY9_9STRA</name>
<evidence type="ECO:0000313" key="6">
    <source>
        <dbReference type="Proteomes" id="UP000693970"/>
    </source>
</evidence>
<feature type="compositionally biased region" description="Acidic residues" evidence="3">
    <location>
        <begin position="40"/>
        <end position="49"/>
    </location>
</feature>
<comment type="similarity">
    <text evidence="2">Belongs to the HSF family.</text>
</comment>
<dbReference type="EMBL" id="JAGRRH010000005">
    <property type="protein sequence ID" value="KAG7369543.1"/>
    <property type="molecule type" value="Genomic_DNA"/>
</dbReference>
<dbReference type="OrthoDB" id="99239at2759"/>
<sequence>MNPPYQLSISTKNETRKHSMDEIQPNAQQNCHDGNLDVAPTEENDDDQDSSSTPSLVTVPAALGGRPRSVQFPWKLHRLLEYCHGEGLEDVVSWDSAGKSFQIHSKARFETEIMPRFFDTNKFKSFQRSLNLWGFYVRNRGCNKSVSTDGATVDGSEADCNSNNVNTSTQPNQEQGGECYHPHFVRGQPDLCHHMLRIKKKTTKTRTSRPKSHISDTAVNKTKNVVTPTTTSDLNSKEDIRKIPMDGSSRTTGPLPTNPFHSPAVSSLGGPVARSTTVAGEGDLFSSLIPGMFPGQARNPSALMANMNPPSMPSSRGPSENIHSPAINMAFFDLLLKNRNVLNQSQSTLLAQTLAGDQVRARMMANIAASPTLVGSSGGTPPMWNSIAPSNLSTLAALAGQSGGSNTGYDFNNLRSMMELSHGTFPPSQRSLLIGYLAQQMNH</sequence>
<gene>
    <name evidence="5" type="ORF">IV203_027289</name>
</gene>
<dbReference type="AlphaFoldDB" id="A0A9K3LWY9"/>
<reference evidence="5" key="1">
    <citation type="journal article" date="2021" name="Sci. Rep.">
        <title>Diploid genomic architecture of Nitzschia inconspicua, an elite biomass production diatom.</title>
        <authorList>
            <person name="Oliver A."/>
            <person name="Podell S."/>
            <person name="Pinowska A."/>
            <person name="Traller J.C."/>
            <person name="Smith S.R."/>
            <person name="McClure R."/>
            <person name="Beliaev A."/>
            <person name="Bohutskyi P."/>
            <person name="Hill E.A."/>
            <person name="Rabines A."/>
            <person name="Zheng H."/>
            <person name="Allen L.Z."/>
            <person name="Kuo A."/>
            <person name="Grigoriev I.V."/>
            <person name="Allen A.E."/>
            <person name="Hazlebeck D."/>
            <person name="Allen E.E."/>
        </authorList>
    </citation>
    <scope>NUCLEOTIDE SEQUENCE</scope>
    <source>
        <strain evidence="5">Hildebrandi</strain>
    </source>
</reference>
<feature type="compositionally biased region" description="Polar residues" evidence="3">
    <location>
        <begin position="1"/>
        <end position="12"/>
    </location>
</feature>
<accession>A0A9K3LWY9</accession>
<protein>
    <submittedName>
        <fullName evidence="5">HSF-type DNA-binding protein</fullName>
    </submittedName>
</protein>
<keyword evidence="1 5" id="KW-0238">DNA-binding</keyword>
<dbReference type="PANTHER" id="PTHR10015">
    <property type="entry name" value="HEAT SHOCK TRANSCRIPTION FACTOR"/>
    <property type="match status" value="1"/>
</dbReference>
<evidence type="ECO:0000256" key="1">
    <source>
        <dbReference type="ARBA" id="ARBA00023125"/>
    </source>
</evidence>
<keyword evidence="6" id="KW-1185">Reference proteome</keyword>
<comment type="caution">
    <text evidence="5">The sequence shown here is derived from an EMBL/GenBank/DDBJ whole genome shotgun (WGS) entry which is preliminary data.</text>
</comment>
<evidence type="ECO:0000256" key="3">
    <source>
        <dbReference type="SAM" id="MobiDB-lite"/>
    </source>
</evidence>
<dbReference type="InterPro" id="IPR000232">
    <property type="entry name" value="HSF_DNA-bd"/>
</dbReference>
<evidence type="ECO:0000313" key="5">
    <source>
        <dbReference type="EMBL" id="KAG7369543.1"/>
    </source>
</evidence>
<evidence type="ECO:0000259" key="4">
    <source>
        <dbReference type="SMART" id="SM00415"/>
    </source>
</evidence>
<organism evidence="5 6">
    <name type="scientific">Nitzschia inconspicua</name>
    <dbReference type="NCBI Taxonomy" id="303405"/>
    <lineage>
        <taxon>Eukaryota</taxon>
        <taxon>Sar</taxon>
        <taxon>Stramenopiles</taxon>
        <taxon>Ochrophyta</taxon>
        <taxon>Bacillariophyta</taxon>
        <taxon>Bacillariophyceae</taxon>
        <taxon>Bacillariophycidae</taxon>
        <taxon>Bacillariales</taxon>
        <taxon>Bacillariaceae</taxon>
        <taxon>Nitzschia</taxon>
    </lineage>
</organism>
<dbReference type="GO" id="GO:0003700">
    <property type="term" value="F:DNA-binding transcription factor activity"/>
    <property type="evidence" value="ECO:0007669"/>
    <property type="project" value="InterPro"/>
</dbReference>
<dbReference type="GO" id="GO:0043565">
    <property type="term" value="F:sequence-specific DNA binding"/>
    <property type="evidence" value="ECO:0007669"/>
    <property type="project" value="InterPro"/>
</dbReference>
<dbReference type="Proteomes" id="UP000693970">
    <property type="component" value="Unassembled WGS sequence"/>
</dbReference>
<dbReference type="SMART" id="SM00415">
    <property type="entry name" value="HSF"/>
    <property type="match status" value="1"/>
</dbReference>